<dbReference type="AlphaFoldDB" id="X1QPM5"/>
<evidence type="ECO:0000256" key="4">
    <source>
        <dbReference type="ARBA" id="ARBA00022691"/>
    </source>
</evidence>
<dbReference type="GO" id="GO:0009307">
    <property type="term" value="P:DNA restriction-modification system"/>
    <property type="evidence" value="ECO:0007669"/>
    <property type="project" value="InterPro"/>
</dbReference>
<comment type="caution">
    <text evidence="6">The sequence shown here is derived from an EMBL/GenBank/DDBJ whole genome shotgun (WGS) entry which is preliminary data.</text>
</comment>
<proteinExistence type="predicted"/>
<dbReference type="GO" id="GO:0003676">
    <property type="term" value="F:nucleic acid binding"/>
    <property type="evidence" value="ECO:0007669"/>
    <property type="project" value="InterPro"/>
</dbReference>
<dbReference type="EMBL" id="BARV01025545">
    <property type="protein sequence ID" value="GAI45239.1"/>
    <property type="molecule type" value="Genomic_DNA"/>
</dbReference>
<keyword evidence="3" id="KW-0808">Transferase</keyword>
<feature type="non-terminal residue" evidence="6">
    <location>
        <position position="1"/>
    </location>
</feature>
<gene>
    <name evidence="6" type="ORF">S06H3_41452</name>
</gene>
<protein>
    <recommendedName>
        <fullName evidence="1">site-specific DNA-methyltransferase (adenine-specific)</fullName>
        <ecNumber evidence="1">2.1.1.72</ecNumber>
    </recommendedName>
</protein>
<dbReference type="GO" id="GO:0009007">
    <property type="term" value="F:site-specific DNA-methyltransferase (adenine-specific) activity"/>
    <property type="evidence" value="ECO:0007669"/>
    <property type="project" value="UniProtKB-EC"/>
</dbReference>
<evidence type="ECO:0000313" key="6">
    <source>
        <dbReference type="EMBL" id="GAI45239.1"/>
    </source>
</evidence>
<dbReference type="InterPro" id="IPR002052">
    <property type="entry name" value="DNA_methylase_N6_adenine_CS"/>
</dbReference>
<dbReference type="PROSITE" id="PS00092">
    <property type="entry name" value="N6_MTASE"/>
    <property type="match status" value="1"/>
</dbReference>
<keyword evidence="2" id="KW-0489">Methyltransferase</keyword>
<evidence type="ECO:0000256" key="3">
    <source>
        <dbReference type="ARBA" id="ARBA00022679"/>
    </source>
</evidence>
<dbReference type="SUPFAM" id="SSF53335">
    <property type="entry name" value="S-adenosyl-L-methionine-dependent methyltransferases"/>
    <property type="match status" value="1"/>
</dbReference>
<reference evidence="6" key="1">
    <citation type="journal article" date="2014" name="Front. Microbiol.">
        <title>High frequency of phylogenetically diverse reductive dehalogenase-homologous genes in deep subseafloor sedimentary metagenomes.</title>
        <authorList>
            <person name="Kawai M."/>
            <person name="Futagami T."/>
            <person name="Toyoda A."/>
            <person name="Takaki Y."/>
            <person name="Nishi S."/>
            <person name="Hori S."/>
            <person name="Arai W."/>
            <person name="Tsubouchi T."/>
            <person name="Morono Y."/>
            <person name="Uchiyama I."/>
            <person name="Ito T."/>
            <person name="Fujiyama A."/>
            <person name="Inagaki F."/>
            <person name="Takami H."/>
        </authorList>
    </citation>
    <scope>NUCLEOTIDE SEQUENCE</scope>
    <source>
        <strain evidence="6">Expedition CK06-06</strain>
    </source>
</reference>
<comment type="catalytic activity">
    <reaction evidence="5">
        <text>a 2'-deoxyadenosine in DNA + S-adenosyl-L-methionine = an N(6)-methyl-2'-deoxyadenosine in DNA + S-adenosyl-L-homocysteine + H(+)</text>
        <dbReference type="Rhea" id="RHEA:15197"/>
        <dbReference type="Rhea" id="RHEA-COMP:12418"/>
        <dbReference type="Rhea" id="RHEA-COMP:12419"/>
        <dbReference type="ChEBI" id="CHEBI:15378"/>
        <dbReference type="ChEBI" id="CHEBI:57856"/>
        <dbReference type="ChEBI" id="CHEBI:59789"/>
        <dbReference type="ChEBI" id="CHEBI:90615"/>
        <dbReference type="ChEBI" id="CHEBI:90616"/>
        <dbReference type="EC" id="2.1.1.72"/>
    </reaction>
</comment>
<dbReference type="InterPro" id="IPR029063">
    <property type="entry name" value="SAM-dependent_MTases_sf"/>
</dbReference>
<dbReference type="Pfam" id="PF02086">
    <property type="entry name" value="MethyltransfD12"/>
    <property type="match status" value="1"/>
</dbReference>
<organism evidence="6">
    <name type="scientific">marine sediment metagenome</name>
    <dbReference type="NCBI Taxonomy" id="412755"/>
    <lineage>
        <taxon>unclassified sequences</taxon>
        <taxon>metagenomes</taxon>
        <taxon>ecological metagenomes</taxon>
    </lineage>
</organism>
<evidence type="ECO:0000256" key="1">
    <source>
        <dbReference type="ARBA" id="ARBA00011900"/>
    </source>
</evidence>
<name>X1QPM5_9ZZZZ</name>
<evidence type="ECO:0000256" key="2">
    <source>
        <dbReference type="ARBA" id="ARBA00022603"/>
    </source>
</evidence>
<dbReference type="InterPro" id="IPR012327">
    <property type="entry name" value="MeTrfase_D12"/>
</dbReference>
<sequence>PLKINDPRMFKPLTLSVPNLIQSDKPHRCYNEDANELIRRISCDILYVDPPYNTRQYAPNYHILETVAVWDKKIKDTTTGLRPWEHQKSAYSYVGKSVEAFEDLITSANCKYLLFSYNTEGLMPRKEIIRVLSLRGKPIEYLINYRRYKSHKVENPKEKLKELLFFVEVSK</sequence>
<keyword evidence="4" id="KW-0949">S-adenosyl-L-methionine</keyword>
<dbReference type="GO" id="GO:0032259">
    <property type="term" value="P:methylation"/>
    <property type="evidence" value="ECO:0007669"/>
    <property type="project" value="UniProtKB-KW"/>
</dbReference>
<evidence type="ECO:0000256" key="5">
    <source>
        <dbReference type="ARBA" id="ARBA00047942"/>
    </source>
</evidence>
<accession>X1QPM5</accession>
<dbReference type="EC" id="2.1.1.72" evidence="1"/>